<dbReference type="InterPro" id="IPR001128">
    <property type="entry name" value="Cyt_P450"/>
</dbReference>
<dbReference type="InterPro" id="IPR017972">
    <property type="entry name" value="Cyt_P450_CS"/>
</dbReference>
<evidence type="ECO:0000256" key="6">
    <source>
        <dbReference type="ARBA" id="ARBA00023002"/>
    </source>
</evidence>
<keyword evidence="12" id="KW-1185">Reference proteome</keyword>
<comment type="cofactor">
    <cofactor evidence="1 9">
        <name>heme</name>
        <dbReference type="ChEBI" id="CHEBI:30413"/>
    </cofactor>
</comment>
<proteinExistence type="inferred from homology"/>
<dbReference type="PRINTS" id="PR00385">
    <property type="entry name" value="P450"/>
</dbReference>
<evidence type="ECO:0000256" key="7">
    <source>
        <dbReference type="ARBA" id="ARBA00023004"/>
    </source>
</evidence>
<evidence type="ECO:0000256" key="2">
    <source>
        <dbReference type="ARBA" id="ARBA00005179"/>
    </source>
</evidence>
<comment type="caution">
    <text evidence="11">The sequence shown here is derived from an EMBL/GenBank/DDBJ whole genome shotgun (WGS) entry which is preliminary data.</text>
</comment>
<dbReference type="AlphaFoldDB" id="A0A9P3PTU5"/>
<dbReference type="EMBL" id="BRPK01000012">
    <property type="protein sequence ID" value="GLB42757.1"/>
    <property type="molecule type" value="Genomic_DNA"/>
</dbReference>
<dbReference type="InterPro" id="IPR036396">
    <property type="entry name" value="Cyt_P450_sf"/>
</dbReference>
<dbReference type="PANTHER" id="PTHR46300">
    <property type="entry name" value="P450, PUTATIVE (EUROFUNG)-RELATED-RELATED"/>
    <property type="match status" value="1"/>
</dbReference>
<dbReference type="PANTHER" id="PTHR46300:SF7">
    <property type="entry name" value="P450, PUTATIVE (EUROFUNG)-RELATED"/>
    <property type="match status" value="1"/>
</dbReference>
<accession>A0A9P3PTU5</accession>
<evidence type="ECO:0000256" key="8">
    <source>
        <dbReference type="ARBA" id="ARBA00023033"/>
    </source>
</evidence>
<evidence type="ECO:0000313" key="12">
    <source>
        <dbReference type="Proteomes" id="UP001063166"/>
    </source>
</evidence>
<reference evidence="11" key="1">
    <citation type="submission" date="2022-07" db="EMBL/GenBank/DDBJ databases">
        <title>The genome of Lyophyllum shimeji provides insight into the initial evolution of ectomycorrhizal fungal genome.</title>
        <authorList>
            <person name="Kobayashi Y."/>
            <person name="Shibata T."/>
            <person name="Hirakawa H."/>
            <person name="Shigenobu S."/>
            <person name="Nishiyama T."/>
            <person name="Yamada A."/>
            <person name="Hasebe M."/>
            <person name="Kawaguchi M."/>
        </authorList>
    </citation>
    <scope>NUCLEOTIDE SEQUENCE</scope>
    <source>
        <strain evidence="11">AT787</strain>
    </source>
</reference>
<evidence type="ECO:0000256" key="4">
    <source>
        <dbReference type="ARBA" id="ARBA00022617"/>
    </source>
</evidence>
<dbReference type="SUPFAM" id="SSF48264">
    <property type="entry name" value="Cytochrome P450"/>
    <property type="match status" value="1"/>
</dbReference>
<dbReference type="Proteomes" id="UP001063166">
    <property type="component" value="Unassembled WGS sequence"/>
</dbReference>
<dbReference type="Pfam" id="PF00067">
    <property type="entry name" value="p450"/>
    <property type="match status" value="1"/>
</dbReference>
<dbReference type="CDD" id="cd11065">
    <property type="entry name" value="CYP64-like"/>
    <property type="match status" value="1"/>
</dbReference>
<gene>
    <name evidence="11" type="ORF">LshimejAT787_1202060</name>
</gene>
<protein>
    <submittedName>
        <fullName evidence="11">Cytochrome P450 family protein</fullName>
    </submittedName>
</protein>
<dbReference type="Gene3D" id="1.10.630.10">
    <property type="entry name" value="Cytochrome P450"/>
    <property type="match status" value="1"/>
</dbReference>
<evidence type="ECO:0000256" key="5">
    <source>
        <dbReference type="ARBA" id="ARBA00022723"/>
    </source>
</evidence>
<comment type="pathway">
    <text evidence="2">Secondary metabolite biosynthesis.</text>
</comment>
<dbReference type="GO" id="GO:0020037">
    <property type="term" value="F:heme binding"/>
    <property type="evidence" value="ECO:0007669"/>
    <property type="project" value="InterPro"/>
</dbReference>
<keyword evidence="5 9" id="KW-0479">Metal-binding</keyword>
<name>A0A9P3PTU5_LYOSH</name>
<evidence type="ECO:0000313" key="11">
    <source>
        <dbReference type="EMBL" id="GLB42757.1"/>
    </source>
</evidence>
<feature type="binding site" description="axial binding residue" evidence="9">
    <location>
        <position position="443"/>
    </location>
    <ligand>
        <name>heme</name>
        <dbReference type="ChEBI" id="CHEBI:30413"/>
    </ligand>
    <ligandPart>
        <name>Fe</name>
        <dbReference type="ChEBI" id="CHEBI:18248"/>
    </ligandPart>
</feature>
<dbReference type="GO" id="GO:0004497">
    <property type="term" value="F:monooxygenase activity"/>
    <property type="evidence" value="ECO:0007669"/>
    <property type="project" value="UniProtKB-KW"/>
</dbReference>
<evidence type="ECO:0000256" key="9">
    <source>
        <dbReference type="PIRSR" id="PIRSR602401-1"/>
    </source>
</evidence>
<keyword evidence="7 9" id="KW-0408">Iron</keyword>
<dbReference type="InterPro" id="IPR002401">
    <property type="entry name" value="Cyt_P450_E_grp-I"/>
</dbReference>
<keyword evidence="4 9" id="KW-0349">Heme</keyword>
<dbReference type="GO" id="GO:0005506">
    <property type="term" value="F:iron ion binding"/>
    <property type="evidence" value="ECO:0007669"/>
    <property type="project" value="InterPro"/>
</dbReference>
<keyword evidence="6 10" id="KW-0560">Oxidoreductase</keyword>
<sequence>MTFLSLQTGAVFSALYILYLFLKRREARLNSFPLPPGPRRLPLIGNTFDIPDTFAWETYHKWCKELGSDIIHMDVAGTSIIVIDTAEVATDLLEKRSSIYSGRQRFPMVNELMGWDFHFAFMPYGDLWRQHRRVMHQSFHPAAAAKFHPTELKAAHGLLRRLLDEPDDLLSHLRQMAGETIVSIAYGLEVLPKNDPYIALGEIGAHTLLKAAVPGAFLVDSIPALKYVPDWMPFAGFQQKAREWRQHALSLLNTPFEVTKYNIENGKAAPSFVSHALEKMDEAGDLVQQELVIKNTAGALYQAGADSTVSALSACILGLLSNPEAFRKAQREIDEVVKQGHLPNFDDEASLPYITAIVKESLRWRDVAPIAMPHFLHVADEYKGSRIPAGSIVIPNAWAMLHDEIFYPDPFTFNPDRFMKDGKLNPATKDPLHAAFGFGRRICPGRYMAFSSIWIAVASVVATFDIAKALDEHGEIIEPSQAHVSGLIRIPLPFKCSIKPRSQGAEALIRATLNANYD</sequence>
<dbReference type="GO" id="GO:0016705">
    <property type="term" value="F:oxidoreductase activity, acting on paired donors, with incorporation or reduction of molecular oxygen"/>
    <property type="evidence" value="ECO:0007669"/>
    <property type="project" value="InterPro"/>
</dbReference>
<organism evidence="11 12">
    <name type="scientific">Lyophyllum shimeji</name>
    <name type="common">Hon-shimeji</name>
    <name type="synonym">Tricholoma shimeji</name>
    <dbReference type="NCBI Taxonomy" id="47721"/>
    <lineage>
        <taxon>Eukaryota</taxon>
        <taxon>Fungi</taxon>
        <taxon>Dikarya</taxon>
        <taxon>Basidiomycota</taxon>
        <taxon>Agaricomycotina</taxon>
        <taxon>Agaricomycetes</taxon>
        <taxon>Agaricomycetidae</taxon>
        <taxon>Agaricales</taxon>
        <taxon>Tricholomatineae</taxon>
        <taxon>Lyophyllaceae</taxon>
        <taxon>Lyophyllum</taxon>
    </lineage>
</organism>
<dbReference type="InterPro" id="IPR050364">
    <property type="entry name" value="Cytochrome_P450_fung"/>
</dbReference>
<evidence type="ECO:0000256" key="3">
    <source>
        <dbReference type="ARBA" id="ARBA00010617"/>
    </source>
</evidence>
<dbReference type="PRINTS" id="PR00463">
    <property type="entry name" value="EP450I"/>
</dbReference>
<evidence type="ECO:0000256" key="1">
    <source>
        <dbReference type="ARBA" id="ARBA00001971"/>
    </source>
</evidence>
<dbReference type="PROSITE" id="PS00086">
    <property type="entry name" value="CYTOCHROME_P450"/>
    <property type="match status" value="1"/>
</dbReference>
<dbReference type="OrthoDB" id="2789670at2759"/>
<comment type="similarity">
    <text evidence="3 10">Belongs to the cytochrome P450 family.</text>
</comment>
<keyword evidence="8 10" id="KW-0503">Monooxygenase</keyword>
<evidence type="ECO:0000256" key="10">
    <source>
        <dbReference type="RuleBase" id="RU000461"/>
    </source>
</evidence>